<accession>A0A916UHU3</accession>
<sequence length="87" mass="9218">MGRGTLVSAGRMTSMGMTRFIEGENTLTVILRSPVTWVDVTYAPDGLAAAVNPAPTSGATRRAVAVAAVTNLRRNDARRIKTSPNCK</sequence>
<protein>
    <submittedName>
        <fullName evidence="1">Uncharacterized protein</fullName>
    </submittedName>
</protein>
<evidence type="ECO:0000313" key="2">
    <source>
        <dbReference type="Proteomes" id="UP000641514"/>
    </source>
</evidence>
<reference evidence="1" key="2">
    <citation type="submission" date="2020-09" db="EMBL/GenBank/DDBJ databases">
        <authorList>
            <person name="Sun Q."/>
            <person name="Zhou Y."/>
        </authorList>
    </citation>
    <scope>NUCLEOTIDE SEQUENCE</scope>
    <source>
        <strain evidence="1">CGMCC 1.15478</strain>
    </source>
</reference>
<dbReference type="Proteomes" id="UP000641514">
    <property type="component" value="Unassembled WGS sequence"/>
</dbReference>
<dbReference type="EMBL" id="BMJH01000003">
    <property type="protein sequence ID" value="GGC73251.1"/>
    <property type="molecule type" value="Genomic_DNA"/>
</dbReference>
<dbReference type="AlphaFoldDB" id="A0A916UHU3"/>
<proteinExistence type="predicted"/>
<gene>
    <name evidence="1" type="ORF">GCM10011410_27970</name>
</gene>
<name>A0A916UHU3_9ACTN</name>
<evidence type="ECO:0000313" key="1">
    <source>
        <dbReference type="EMBL" id="GGC73251.1"/>
    </source>
</evidence>
<reference evidence="1" key="1">
    <citation type="journal article" date="2014" name="Int. J. Syst. Evol. Microbiol.">
        <title>Complete genome sequence of Corynebacterium casei LMG S-19264T (=DSM 44701T), isolated from a smear-ripened cheese.</title>
        <authorList>
            <consortium name="US DOE Joint Genome Institute (JGI-PGF)"/>
            <person name="Walter F."/>
            <person name="Albersmeier A."/>
            <person name="Kalinowski J."/>
            <person name="Ruckert C."/>
        </authorList>
    </citation>
    <scope>NUCLEOTIDE SEQUENCE</scope>
    <source>
        <strain evidence="1">CGMCC 1.15478</strain>
    </source>
</reference>
<comment type="caution">
    <text evidence="1">The sequence shown here is derived from an EMBL/GenBank/DDBJ whole genome shotgun (WGS) entry which is preliminary data.</text>
</comment>
<keyword evidence="2" id="KW-1185">Reference proteome</keyword>
<organism evidence="1 2">
    <name type="scientific">Hoyosella rhizosphaerae</name>
    <dbReference type="NCBI Taxonomy" id="1755582"/>
    <lineage>
        <taxon>Bacteria</taxon>
        <taxon>Bacillati</taxon>
        <taxon>Actinomycetota</taxon>
        <taxon>Actinomycetes</taxon>
        <taxon>Mycobacteriales</taxon>
        <taxon>Hoyosellaceae</taxon>
        <taxon>Hoyosella</taxon>
    </lineage>
</organism>